<organism evidence="2 3">
    <name type="scientific">Aspergillus taichungensis</name>
    <dbReference type="NCBI Taxonomy" id="482145"/>
    <lineage>
        <taxon>Eukaryota</taxon>
        <taxon>Fungi</taxon>
        <taxon>Dikarya</taxon>
        <taxon>Ascomycota</taxon>
        <taxon>Pezizomycotina</taxon>
        <taxon>Eurotiomycetes</taxon>
        <taxon>Eurotiomycetidae</taxon>
        <taxon>Eurotiales</taxon>
        <taxon>Aspergillaceae</taxon>
        <taxon>Aspergillus</taxon>
        <taxon>Aspergillus subgen. Circumdati</taxon>
    </lineage>
</organism>
<reference evidence="3" key="1">
    <citation type="submission" date="2017-12" db="EMBL/GenBank/DDBJ databases">
        <authorList>
            <consortium name="DOE Joint Genome Institute"/>
            <person name="Mondo S.J."/>
            <person name="Kjaerbolling I."/>
            <person name="Vesth T.C."/>
            <person name="Frisvad J.C."/>
            <person name="Nybo J.L."/>
            <person name="Theobald S."/>
            <person name="Kuo A."/>
            <person name="Bowyer P."/>
            <person name="Matsuda Y."/>
            <person name="Lyhne E.K."/>
            <person name="Kogle M.E."/>
            <person name="Clum A."/>
            <person name="Lipzen A."/>
            <person name="Salamov A."/>
            <person name="Ngan C.Y."/>
            <person name="Daum C."/>
            <person name="Chiniquy J."/>
            <person name="Barry K."/>
            <person name="LaButti K."/>
            <person name="Haridas S."/>
            <person name="Simmons B.A."/>
            <person name="Magnuson J.K."/>
            <person name="Mortensen U.H."/>
            <person name="Larsen T.O."/>
            <person name="Grigoriev I.V."/>
            <person name="Baker S.E."/>
            <person name="Andersen M.R."/>
            <person name="Nordberg H.P."/>
            <person name="Cantor M.N."/>
            <person name="Hua S.X."/>
        </authorList>
    </citation>
    <scope>NUCLEOTIDE SEQUENCE [LARGE SCALE GENOMIC DNA]</scope>
    <source>
        <strain evidence="3">IBT 19404</strain>
    </source>
</reference>
<dbReference type="EMBL" id="KZ559548">
    <property type="protein sequence ID" value="PLN80356.1"/>
    <property type="molecule type" value="Genomic_DNA"/>
</dbReference>
<protein>
    <submittedName>
        <fullName evidence="2">Uncharacterized protein</fullName>
    </submittedName>
</protein>
<evidence type="ECO:0000313" key="3">
    <source>
        <dbReference type="Proteomes" id="UP000235023"/>
    </source>
</evidence>
<keyword evidence="3" id="KW-1185">Reference proteome</keyword>
<dbReference type="OrthoDB" id="4716584at2759"/>
<feature type="compositionally biased region" description="Polar residues" evidence="1">
    <location>
        <begin position="92"/>
        <end position="101"/>
    </location>
</feature>
<feature type="region of interest" description="Disordered" evidence="1">
    <location>
        <begin position="67"/>
        <end position="101"/>
    </location>
</feature>
<gene>
    <name evidence="2" type="ORF">BDW42DRAFT_113400</name>
</gene>
<accession>A0A2J5HSQ1</accession>
<evidence type="ECO:0000313" key="2">
    <source>
        <dbReference type="EMBL" id="PLN80356.1"/>
    </source>
</evidence>
<dbReference type="Proteomes" id="UP000235023">
    <property type="component" value="Unassembled WGS sequence"/>
</dbReference>
<dbReference type="AlphaFoldDB" id="A0A2J5HSQ1"/>
<sequence>MPDATDTRISRGSRKIIPELLEISSCGSVDTQLKPNAPGAKACHNNDRQPFSSKQQDTVISTLDLKTPIQHTGKNQPKPIYPATNKHEEQRNSVPNEDQPQIDSRARTLHPMMINDPTELHTKELAPQPMEPEKQPPRKEQLNASHIEYSLNTQTARRPFDIKQSFCVTELPETSSSCITDSGDSGFLVPTPSHSFEHPAHDRTSDGCRQIYAGRFSDCSVSLVASSAVSHMNGQSVAAFPHEQVYQTVDEFAIGKEGGLPDSDPNCRLSKPAGSSEYRYASSVDLQWELDDLRPHEENAQTRERAMTGTKGSRLVPATVESTEADRASATNIDQRGCEATQVKHIITPPMLGNDLVFPRSVSPESTLYESNRPPKGDHLSQVKSSNDCGLWCMDTCPKDNSAGKGLWMGTCKAEQQKRDLHDSFLPGCLSHPHVAKRSWSLSDEDISTTENSRLPVSGSGEAQGVDDVKRGLSLREDLSYEFNDEFVTQIYNYLSLGYPCVARYYDHELCEVSGICLAELRQDDLNTDANGYVGVSQSTPDDTEPGTRACIRWIALRLYINEWARQQSRIANNSNNRGTWGVQERRESWML</sequence>
<evidence type="ECO:0000256" key="1">
    <source>
        <dbReference type="SAM" id="MobiDB-lite"/>
    </source>
</evidence>
<name>A0A2J5HSQ1_9EURO</name>
<proteinExistence type="predicted"/>